<organism evidence="2 3">
    <name type="scientific">Didymodactylos carnosus</name>
    <dbReference type="NCBI Taxonomy" id="1234261"/>
    <lineage>
        <taxon>Eukaryota</taxon>
        <taxon>Metazoa</taxon>
        <taxon>Spiralia</taxon>
        <taxon>Gnathifera</taxon>
        <taxon>Rotifera</taxon>
        <taxon>Eurotatoria</taxon>
        <taxon>Bdelloidea</taxon>
        <taxon>Philodinida</taxon>
        <taxon>Philodinidae</taxon>
        <taxon>Didymodactylos</taxon>
    </lineage>
</organism>
<protein>
    <submittedName>
        <fullName evidence="2">Uncharacterized protein</fullName>
    </submittedName>
</protein>
<dbReference type="Proteomes" id="UP000677228">
    <property type="component" value="Unassembled WGS sequence"/>
</dbReference>
<proteinExistence type="predicted"/>
<accession>A0A8S2HKN3</accession>
<sequence>MNCPINRQQLLSISKKKASHCMSNDIQVTFDEKVNRAASVSGSRLSMLKVNYIKEILDGIITVINYKFEPVTVVIKIQLHGQLSNFSLKPKIDAVKSGPVIANAMHDLRWEVQVDPQQTLDIKYSRTFNRRQQKLNYTSFIMYVIIEFSYNKL</sequence>
<dbReference type="Proteomes" id="UP000682733">
    <property type="component" value="Unassembled WGS sequence"/>
</dbReference>
<comment type="caution">
    <text evidence="2">The sequence shown here is derived from an EMBL/GenBank/DDBJ whole genome shotgun (WGS) entry which is preliminary data.</text>
</comment>
<gene>
    <name evidence="1" type="ORF">OVA965_LOCUS8183</name>
    <name evidence="2" type="ORF">TMI583_LOCUS8179</name>
</gene>
<name>A0A8S2HKN3_9BILA</name>
<dbReference type="EMBL" id="CAJOBA010002721">
    <property type="protein sequence ID" value="CAF3656925.1"/>
    <property type="molecule type" value="Genomic_DNA"/>
</dbReference>
<reference evidence="2" key="1">
    <citation type="submission" date="2021-02" db="EMBL/GenBank/DDBJ databases">
        <authorList>
            <person name="Nowell W R."/>
        </authorList>
    </citation>
    <scope>NUCLEOTIDE SEQUENCE</scope>
</reference>
<dbReference type="EMBL" id="CAJNOK010002720">
    <property type="protein sequence ID" value="CAF0872049.1"/>
    <property type="molecule type" value="Genomic_DNA"/>
</dbReference>
<evidence type="ECO:0000313" key="1">
    <source>
        <dbReference type="EMBL" id="CAF0872049.1"/>
    </source>
</evidence>
<evidence type="ECO:0000313" key="3">
    <source>
        <dbReference type="Proteomes" id="UP000682733"/>
    </source>
</evidence>
<evidence type="ECO:0000313" key="2">
    <source>
        <dbReference type="EMBL" id="CAF3656925.1"/>
    </source>
</evidence>
<dbReference type="AlphaFoldDB" id="A0A8S2HKN3"/>